<gene>
    <name evidence="1" type="ORF">BT96DRAFT_1017861</name>
</gene>
<evidence type="ECO:0000313" key="1">
    <source>
        <dbReference type="EMBL" id="KAE9402046.1"/>
    </source>
</evidence>
<name>A0A6A4HV24_9AGAR</name>
<dbReference type="AlphaFoldDB" id="A0A6A4HV24"/>
<proteinExistence type="predicted"/>
<organism evidence="1 2">
    <name type="scientific">Gymnopus androsaceus JB14</name>
    <dbReference type="NCBI Taxonomy" id="1447944"/>
    <lineage>
        <taxon>Eukaryota</taxon>
        <taxon>Fungi</taxon>
        <taxon>Dikarya</taxon>
        <taxon>Basidiomycota</taxon>
        <taxon>Agaricomycotina</taxon>
        <taxon>Agaricomycetes</taxon>
        <taxon>Agaricomycetidae</taxon>
        <taxon>Agaricales</taxon>
        <taxon>Marasmiineae</taxon>
        <taxon>Omphalotaceae</taxon>
        <taxon>Gymnopus</taxon>
    </lineage>
</organism>
<protein>
    <submittedName>
        <fullName evidence="1">Uncharacterized protein</fullName>
    </submittedName>
</protein>
<accession>A0A6A4HV24</accession>
<dbReference type="EMBL" id="ML769439">
    <property type="protein sequence ID" value="KAE9402046.1"/>
    <property type="molecule type" value="Genomic_DNA"/>
</dbReference>
<sequence>MAAKPPFMIDFLFPRTLETFEFATTLYLATGPAANGYCPVAIFNPVMSYGHLQAHEKHFVNLPPRAHSKPIPSQYSQHSIIPAKTCKSLILDFPSPPSETQPITSPYSYPHIKPYRDLRPAYPQHHPSTSFATLPHRAKYPTREFNHLHRDPSPYPRHLDAQPEHMYTPHMHTHTKTQPGPQHKMMSGYIDPLPARKTSSQRDFSSYLGYGDRCGAGMSGCCAGLCLWPILCF</sequence>
<dbReference type="Proteomes" id="UP000799118">
    <property type="component" value="Unassembled WGS sequence"/>
</dbReference>
<evidence type="ECO:0000313" key="2">
    <source>
        <dbReference type="Proteomes" id="UP000799118"/>
    </source>
</evidence>
<reference evidence="1" key="1">
    <citation type="journal article" date="2019" name="Environ. Microbiol.">
        <title>Fungal ecological strategies reflected in gene transcription - a case study of two litter decomposers.</title>
        <authorList>
            <person name="Barbi F."/>
            <person name="Kohler A."/>
            <person name="Barry K."/>
            <person name="Baskaran P."/>
            <person name="Daum C."/>
            <person name="Fauchery L."/>
            <person name="Ihrmark K."/>
            <person name="Kuo A."/>
            <person name="LaButti K."/>
            <person name="Lipzen A."/>
            <person name="Morin E."/>
            <person name="Grigoriev I.V."/>
            <person name="Henrissat B."/>
            <person name="Lindahl B."/>
            <person name="Martin F."/>
        </authorList>
    </citation>
    <scope>NUCLEOTIDE SEQUENCE</scope>
    <source>
        <strain evidence="1">JB14</strain>
    </source>
</reference>
<keyword evidence="2" id="KW-1185">Reference proteome</keyword>